<evidence type="ECO:0000313" key="2">
    <source>
        <dbReference type="EMBL" id="KKL74819.1"/>
    </source>
</evidence>
<evidence type="ECO:0000256" key="1">
    <source>
        <dbReference type="SAM" id="MobiDB-lite"/>
    </source>
</evidence>
<gene>
    <name evidence="2" type="ORF">LCGC14_2061040</name>
</gene>
<reference evidence="2" key="1">
    <citation type="journal article" date="2015" name="Nature">
        <title>Complex archaea that bridge the gap between prokaryotes and eukaryotes.</title>
        <authorList>
            <person name="Spang A."/>
            <person name="Saw J.H."/>
            <person name="Jorgensen S.L."/>
            <person name="Zaremba-Niedzwiedzka K."/>
            <person name="Martijn J."/>
            <person name="Lind A.E."/>
            <person name="van Eijk R."/>
            <person name="Schleper C."/>
            <person name="Guy L."/>
            <person name="Ettema T.J."/>
        </authorList>
    </citation>
    <scope>NUCLEOTIDE SEQUENCE</scope>
</reference>
<organism evidence="2">
    <name type="scientific">marine sediment metagenome</name>
    <dbReference type="NCBI Taxonomy" id="412755"/>
    <lineage>
        <taxon>unclassified sequences</taxon>
        <taxon>metagenomes</taxon>
        <taxon>ecological metagenomes</taxon>
    </lineage>
</organism>
<dbReference type="SUPFAM" id="SSF53448">
    <property type="entry name" value="Nucleotide-diphospho-sugar transferases"/>
    <property type="match status" value="1"/>
</dbReference>
<dbReference type="Gene3D" id="3.90.550.10">
    <property type="entry name" value="Spore Coat Polysaccharide Biosynthesis Protein SpsA, Chain A"/>
    <property type="match status" value="1"/>
</dbReference>
<accession>A0A0F9ELD1</accession>
<feature type="region of interest" description="Disordered" evidence="1">
    <location>
        <begin position="108"/>
        <end position="133"/>
    </location>
</feature>
<dbReference type="InterPro" id="IPR029044">
    <property type="entry name" value="Nucleotide-diphossugar_trans"/>
</dbReference>
<dbReference type="AlphaFoldDB" id="A0A0F9ELD1"/>
<sequence length="133" mass="15108">MSKITKPKKRFAVGIVTKDRWALTQHTLNSLVYCQQPNVDYDLFVIDNASTPENQANLKAFIKRGQLPLANAYFFNSEMSIAEAYNLFLAISQDYEYRVKLDNDVILKSTLPSTPPPKEGKKKRPSPTPDEVD</sequence>
<name>A0A0F9ELD1_9ZZZZ</name>
<evidence type="ECO:0008006" key="3">
    <source>
        <dbReference type="Google" id="ProtNLM"/>
    </source>
</evidence>
<proteinExistence type="predicted"/>
<dbReference type="EMBL" id="LAZR01024533">
    <property type="protein sequence ID" value="KKL74819.1"/>
    <property type="molecule type" value="Genomic_DNA"/>
</dbReference>
<protein>
    <recommendedName>
        <fullName evidence="3">Glycosyltransferase 2-like domain-containing protein</fullName>
    </recommendedName>
</protein>
<comment type="caution">
    <text evidence="2">The sequence shown here is derived from an EMBL/GenBank/DDBJ whole genome shotgun (WGS) entry which is preliminary data.</text>
</comment>
<feature type="non-terminal residue" evidence="2">
    <location>
        <position position="133"/>
    </location>
</feature>